<keyword evidence="1" id="KW-1133">Transmembrane helix</keyword>
<dbReference type="InterPro" id="IPR052994">
    <property type="entry name" value="Tiny_macrocysts_regulators"/>
</dbReference>
<feature type="transmembrane region" description="Helical" evidence="1">
    <location>
        <begin position="129"/>
        <end position="153"/>
    </location>
</feature>
<dbReference type="EMBL" id="CAJJDP010000019">
    <property type="protein sequence ID" value="CAD8147081.1"/>
    <property type="molecule type" value="Genomic_DNA"/>
</dbReference>
<sequence>MTTKQRENFILKLNYLLFEMLEKIPAFLQKLIENYLDFFAAACYQRNQLAVQLFRIAVIINGLQELSLMEDNLHQCDTILFYSSLKESLPTTQLIGYESKSTLSILLITHIIINLLIFVNLFFIKKQSYFHTVTLSIILVENYILLYPTLKAIFYFNKLQADYEIYLISIFNLIMYVQIAITQYSWRQTKLIDLQGLVRTNNLKLELLSHLILMLAVGFNELSKTGSYILIMIKQIIKLGLSFDSYNQNSQFMLYQNVTQIIFMAALYFNIDMIYTLLIFGFVIQLIYKVQSLLFENHLIQFEISLKKCQIYELIFNQSENTSKILLLQSLLQKSFQQNQKSKTKKKQTDFLFTNQQDILQQMIRQSHFKQKMLIQIFCNYDLQNKPQKTLIQFMKYYKVQNLYDRAYGKALQKQLNYIINQNQSYFNSRVQSINMMDNETTVQALIKSENAIDYIQKVVQSKISLLESLRKGFQQQIEILDQVDDYTNNIFKCRNFILQSYDLKRYKLTGCQSTDILSLRILQMYFGIILNDIKESKVIEKLIEDIIKADKILQDTTINNQILLQNRFMVLNTSLINQRGKLINCNKQQISQFFGYSQEQIQNYQYIHEFMPDFIAQIHDELIDQFIDNGYTQLMKSGKLTFIQDPQNYLMPIYIHLYNPNIQDDFTLYSILTTQFQQQDYVIFDSEGKIQGISKRFFEYTKLSKSFSQDINIYDIVHRGSSILYYFPNVINLIKDLKNNIDHNINNSLNNVRSYWQIPDNHLECLSQTQSLINYSQRMEFQQNLILGQNIKLLDQAYQQFFINTIKKKQNNLDSAENHIELLHNLSLYLIGDHIFFLITIKEYKLTDFTKTYTSNSIHQPQNPFTSFSTHFTQLDQLMSEKQLTTDNGTIQDIKQFCTFQHSQIIEKLFKDDDMSGRFVVDITQKQQLNASHSQSKLPFLSSRQPLSNRQLLQTGLVSIRMVQPQFHLPSIDSKKKIEDYQLYELEEDMKEIAGMESIKQIQVMQNEQENANQKQENINFNRYDSNVNEDSIKMSEKQNDSQVQALVQSQIQQGSQLQMIQQIVNFNGTMKMVNIGIILNLFLALWIFIMLFINEYLINNEIQTYFHQLTNSIGYQSLQFYIAVPYTILLQLYMNDKEILNFSPALLQNTISKVPFLYGYSQVQQTQFQDIVCSQTKYYAEYFADENECSNYFIQFHTAILQSYLQYEIDETFDYELFKANSFYRNQSFYGQKILLDSLTNFISSFQKVTLKDTFLILLMINLLVVTIVYVTQFQMTKSKQNLKQKFYQILNRLSFDEIVELIARFSCFKVALGENAWKLINYYDMINYNNIAKEKSNLNAHKKYIQLSDSKLKKRTDVFQIITIVSSFCCWILFFVLGFLLFYFLFEEFAPSFRIAQNFVAFKQKLDISLCIGFWIKTDPLTNMRRNTSEQQQMISLFLNLTDSLQLLLDEISTDLVKSTYLNEEKMKVIQQTLNSDLCPSYQYLFCYPEELSVLHYYDSESYASILAGGITGFVAQIYKYSVSEFTIEKETLQYSPYLDELQFVVQEQVFKNLFIQYIQDIQYTMYSLFSQFNDGNSYAGETLLSYMNYYSFGFGISLIVVYNIIDFIRIRQSVKELDQLKFILLVLPEQKFENQIIKQKITEIGKYFF</sequence>
<keyword evidence="3" id="KW-1185">Reference proteome</keyword>
<dbReference type="OMA" id="ALWIFIM"/>
<keyword evidence="1" id="KW-0472">Membrane</keyword>
<protein>
    <recommendedName>
        <fullName evidence="4">PAS domain-containing protein</fullName>
    </recommendedName>
</protein>
<organism evidence="2 3">
    <name type="scientific">Paramecium octaurelia</name>
    <dbReference type="NCBI Taxonomy" id="43137"/>
    <lineage>
        <taxon>Eukaryota</taxon>
        <taxon>Sar</taxon>
        <taxon>Alveolata</taxon>
        <taxon>Ciliophora</taxon>
        <taxon>Intramacronucleata</taxon>
        <taxon>Oligohymenophorea</taxon>
        <taxon>Peniculida</taxon>
        <taxon>Parameciidae</taxon>
        <taxon>Paramecium</taxon>
    </lineage>
</organism>
<dbReference type="OrthoDB" id="299189at2759"/>
<reference evidence="2" key="1">
    <citation type="submission" date="2021-01" db="EMBL/GenBank/DDBJ databases">
        <authorList>
            <consortium name="Genoscope - CEA"/>
            <person name="William W."/>
        </authorList>
    </citation>
    <scope>NUCLEOTIDE SEQUENCE</scope>
</reference>
<comment type="caution">
    <text evidence="2">The sequence shown here is derived from an EMBL/GenBank/DDBJ whole genome shotgun (WGS) entry which is preliminary data.</text>
</comment>
<feature type="transmembrane region" description="Helical" evidence="1">
    <location>
        <begin position="1115"/>
        <end position="1136"/>
    </location>
</feature>
<evidence type="ECO:0000313" key="2">
    <source>
        <dbReference type="EMBL" id="CAD8147081.1"/>
    </source>
</evidence>
<accession>A0A8S1SZP3</accession>
<dbReference type="PANTHER" id="PTHR31600">
    <property type="entry name" value="TINY MACROCYSTS PROTEIN B-RELATED"/>
    <property type="match status" value="1"/>
</dbReference>
<feature type="transmembrane region" description="Helical" evidence="1">
    <location>
        <begin position="261"/>
        <end position="288"/>
    </location>
</feature>
<gene>
    <name evidence="2" type="ORF">POCTA_138.1.T0190253</name>
</gene>
<dbReference type="PANTHER" id="PTHR31600:SF2">
    <property type="entry name" value="GAMETE ENRICHED GENE 10 PROTEIN-RELATED"/>
    <property type="match status" value="1"/>
</dbReference>
<feature type="transmembrane region" description="Helical" evidence="1">
    <location>
        <begin position="1364"/>
        <end position="1389"/>
    </location>
</feature>
<name>A0A8S1SZP3_PAROT</name>
<feature type="transmembrane region" description="Helical" evidence="1">
    <location>
        <begin position="1074"/>
        <end position="1095"/>
    </location>
</feature>
<evidence type="ECO:0008006" key="4">
    <source>
        <dbReference type="Google" id="ProtNLM"/>
    </source>
</evidence>
<evidence type="ECO:0000256" key="1">
    <source>
        <dbReference type="SAM" id="Phobius"/>
    </source>
</evidence>
<feature type="transmembrane region" description="Helical" evidence="1">
    <location>
        <begin position="103"/>
        <end position="123"/>
    </location>
</feature>
<feature type="transmembrane region" description="Helical" evidence="1">
    <location>
        <begin position="165"/>
        <end position="187"/>
    </location>
</feature>
<feature type="transmembrane region" description="Helical" evidence="1">
    <location>
        <begin position="1256"/>
        <end position="1274"/>
    </location>
</feature>
<feature type="transmembrane region" description="Helical" evidence="1">
    <location>
        <begin position="1590"/>
        <end position="1609"/>
    </location>
</feature>
<proteinExistence type="predicted"/>
<dbReference type="Proteomes" id="UP000683925">
    <property type="component" value="Unassembled WGS sequence"/>
</dbReference>
<evidence type="ECO:0000313" key="3">
    <source>
        <dbReference type="Proteomes" id="UP000683925"/>
    </source>
</evidence>
<keyword evidence="1" id="KW-0812">Transmembrane</keyword>
<feature type="transmembrane region" description="Helical" evidence="1">
    <location>
        <begin position="207"/>
        <end position="231"/>
    </location>
</feature>